<dbReference type="EMBL" id="FNBL01000015">
    <property type="protein sequence ID" value="SDG26747.1"/>
    <property type="molecule type" value="Genomic_DNA"/>
</dbReference>
<evidence type="ECO:0000313" key="3">
    <source>
        <dbReference type="Proteomes" id="UP000182284"/>
    </source>
</evidence>
<protein>
    <recommendedName>
        <fullName evidence="4">DUF1499 domain-containing protein</fullName>
    </recommendedName>
</protein>
<feature type="chain" id="PRO_5010186852" description="DUF1499 domain-containing protein" evidence="1">
    <location>
        <begin position="18"/>
        <end position="140"/>
    </location>
</feature>
<proteinExistence type="predicted"/>
<dbReference type="Pfam" id="PF07386">
    <property type="entry name" value="DUF1499"/>
    <property type="match status" value="1"/>
</dbReference>
<reference evidence="2 3" key="1">
    <citation type="submission" date="2016-10" db="EMBL/GenBank/DDBJ databases">
        <authorList>
            <person name="de Groot N.N."/>
        </authorList>
    </citation>
    <scope>NUCLEOTIDE SEQUENCE [LARGE SCALE GENOMIC DNA]</scope>
    <source>
        <strain evidence="2 3">DSM 27375</strain>
    </source>
</reference>
<evidence type="ECO:0000256" key="1">
    <source>
        <dbReference type="SAM" id="SignalP"/>
    </source>
</evidence>
<feature type="signal peptide" evidence="1">
    <location>
        <begin position="1"/>
        <end position="17"/>
    </location>
</feature>
<evidence type="ECO:0000313" key="2">
    <source>
        <dbReference type="EMBL" id="SDG26747.1"/>
    </source>
</evidence>
<keyword evidence="1" id="KW-0732">Signal</keyword>
<dbReference type="RefSeq" id="WP_074646671.1">
    <property type="nucleotide sequence ID" value="NZ_FNBL01000015.1"/>
</dbReference>
<dbReference type="InterPro" id="IPR010865">
    <property type="entry name" value="DUF1499"/>
</dbReference>
<name>A0A1G7SUJ0_9RHOB</name>
<sequence length="140" mass="15120">MKTALLLLIGLFALLQAAVRLAPTVPSRWHIDPFAAVDPVPGGVLEVFSVPMEADEALARLAAIAETELRTRHVAGSVEEGRLTYRTRTAFWGFPDFTTIAARSTETGAEVAILARLRFGRSDMGVNGRRVAAWRAAAGF</sequence>
<gene>
    <name evidence="2" type="ORF">SAMN04488117_11544</name>
</gene>
<dbReference type="AlphaFoldDB" id="A0A1G7SUJ0"/>
<dbReference type="Proteomes" id="UP000182284">
    <property type="component" value="Unassembled WGS sequence"/>
</dbReference>
<accession>A0A1G7SUJ0</accession>
<organism evidence="2 3">
    <name type="scientific">Celeribacter baekdonensis</name>
    <dbReference type="NCBI Taxonomy" id="875171"/>
    <lineage>
        <taxon>Bacteria</taxon>
        <taxon>Pseudomonadati</taxon>
        <taxon>Pseudomonadota</taxon>
        <taxon>Alphaproteobacteria</taxon>
        <taxon>Rhodobacterales</taxon>
        <taxon>Roseobacteraceae</taxon>
        <taxon>Celeribacter</taxon>
    </lineage>
</organism>
<evidence type="ECO:0008006" key="4">
    <source>
        <dbReference type="Google" id="ProtNLM"/>
    </source>
</evidence>